<organism evidence="1 2">
    <name type="scientific">Lysinibacillus varians</name>
    <dbReference type="NCBI Taxonomy" id="1145276"/>
    <lineage>
        <taxon>Bacteria</taxon>
        <taxon>Bacillati</taxon>
        <taxon>Bacillota</taxon>
        <taxon>Bacilli</taxon>
        <taxon>Bacillales</taxon>
        <taxon>Bacillaceae</taxon>
        <taxon>Lysinibacillus</taxon>
    </lineage>
</organism>
<dbReference type="EMBL" id="SZPV01000031">
    <property type="protein sequence ID" value="TKI60502.1"/>
    <property type="molecule type" value="Genomic_DNA"/>
</dbReference>
<dbReference type="Proteomes" id="UP000308539">
    <property type="component" value="Unassembled WGS sequence"/>
</dbReference>
<evidence type="ECO:0000313" key="1">
    <source>
        <dbReference type="EMBL" id="TKI60502.1"/>
    </source>
</evidence>
<proteinExistence type="predicted"/>
<evidence type="ECO:0008006" key="3">
    <source>
        <dbReference type="Google" id="ProtNLM"/>
    </source>
</evidence>
<accession>A0ABY2T7Y6</accession>
<evidence type="ECO:0000313" key="2">
    <source>
        <dbReference type="Proteomes" id="UP000308539"/>
    </source>
</evidence>
<name>A0ABY2T7Y6_9BACI</name>
<gene>
    <name evidence="1" type="ORF">FC752_15045</name>
</gene>
<comment type="caution">
    <text evidence="1">The sequence shown here is derived from an EMBL/GenBank/DDBJ whole genome shotgun (WGS) entry which is preliminary data.</text>
</comment>
<keyword evidence="2" id="KW-1185">Reference proteome</keyword>
<dbReference type="RefSeq" id="WP_025220570.1">
    <property type="nucleotide sequence ID" value="NZ_CP006837.1"/>
</dbReference>
<sequence>MTVVKEPIRVEGNQLEQTTIDRVAKIAAQQAIKSYEEAKAIINERERNKRLYNAKELLKHYDELKIYVGKIDRKAKVSIPKLMISEKENIINLIEFGGDIVQSIKQTSQTTIAMIQYLDKALDTLEYIYKQENNMRDLEIIKMCYMEKIKIEIIAERYGINKRSVYKIINNVAERLSILLFGIYGIKLE</sequence>
<protein>
    <recommendedName>
        <fullName evidence="3">DUF1492 domain-containing protein</fullName>
    </recommendedName>
</protein>
<reference evidence="1 2" key="1">
    <citation type="submission" date="2019-04" db="EMBL/GenBank/DDBJ databases">
        <title>Lysinibacillus genome sequencing.</title>
        <authorList>
            <person name="Dunlap C."/>
        </authorList>
    </citation>
    <scope>NUCLEOTIDE SEQUENCE [LARGE SCALE GENOMIC DNA]</scope>
    <source>
        <strain evidence="1 2">NBRC 109424</strain>
    </source>
</reference>